<feature type="domain" description="Ricin B lectin" evidence="3">
    <location>
        <begin position="80"/>
        <end position="214"/>
    </location>
</feature>
<dbReference type="InterPro" id="IPR029052">
    <property type="entry name" value="Metallo-depent_PP-like"/>
</dbReference>
<dbReference type="Proteomes" id="UP001642484">
    <property type="component" value="Unassembled WGS sequence"/>
</dbReference>
<dbReference type="SUPFAM" id="SSF56300">
    <property type="entry name" value="Metallo-dependent phosphatases"/>
    <property type="match status" value="1"/>
</dbReference>
<dbReference type="InterPro" id="IPR035992">
    <property type="entry name" value="Ricin_B-like_lectins"/>
</dbReference>
<dbReference type="PROSITE" id="PS50231">
    <property type="entry name" value="RICIN_B_LECTIN"/>
    <property type="match status" value="3"/>
</dbReference>
<dbReference type="EMBL" id="CAXAMN010001114">
    <property type="protein sequence ID" value="CAK8992654.1"/>
    <property type="molecule type" value="Genomic_DNA"/>
</dbReference>
<dbReference type="InterPro" id="IPR000772">
    <property type="entry name" value="Ricin_B_lectin"/>
</dbReference>
<dbReference type="SMART" id="SM00458">
    <property type="entry name" value="RICIN"/>
    <property type="match status" value="2"/>
</dbReference>
<evidence type="ECO:0000259" key="3">
    <source>
        <dbReference type="SMART" id="SM00458"/>
    </source>
</evidence>
<name>A0ABP0HR19_9DINO</name>
<proteinExistence type="predicted"/>
<dbReference type="Gene3D" id="2.80.10.50">
    <property type="match status" value="4"/>
</dbReference>
<dbReference type="SUPFAM" id="SSF50370">
    <property type="entry name" value="Ricin B-like lectins"/>
    <property type="match status" value="3"/>
</dbReference>
<keyword evidence="1" id="KW-0732">Signal</keyword>
<dbReference type="PANTHER" id="PTHR10161">
    <property type="entry name" value="TARTRATE-RESISTANT ACID PHOSPHATASE TYPE 5"/>
    <property type="match status" value="1"/>
</dbReference>
<evidence type="ECO:0000256" key="1">
    <source>
        <dbReference type="ARBA" id="ARBA00022729"/>
    </source>
</evidence>
<dbReference type="InterPro" id="IPR051558">
    <property type="entry name" value="Metallophosphoesterase_PAP"/>
</dbReference>
<dbReference type="CDD" id="cd00161">
    <property type="entry name" value="beta-trefoil_Ricin-like"/>
    <property type="match status" value="3"/>
</dbReference>
<accession>A0ABP0HR19</accession>
<keyword evidence="5" id="KW-1185">Reference proteome</keyword>
<evidence type="ECO:0000313" key="4">
    <source>
        <dbReference type="EMBL" id="CAK8992654.1"/>
    </source>
</evidence>
<reference evidence="4 5" key="1">
    <citation type="submission" date="2024-02" db="EMBL/GenBank/DDBJ databases">
        <authorList>
            <person name="Chen Y."/>
            <person name="Shah S."/>
            <person name="Dougan E. K."/>
            <person name="Thang M."/>
            <person name="Chan C."/>
        </authorList>
    </citation>
    <scope>NUCLEOTIDE SEQUENCE [LARGE SCALE GENOMIC DNA]</scope>
</reference>
<comment type="caution">
    <text evidence="4">The sequence shown here is derived from an EMBL/GenBank/DDBJ whole genome shotgun (WGS) entry which is preliminary data.</text>
</comment>
<feature type="domain" description="Ricin B lectin" evidence="3">
    <location>
        <begin position="365"/>
        <end position="504"/>
    </location>
</feature>
<gene>
    <name evidence="4" type="ORF">CCMP2556_LOCUS2937</name>
</gene>
<keyword evidence="2" id="KW-0378">Hydrolase</keyword>
<protein>
    <recommendedName>
        <fullName evidence="3">Ricin B lectin domain-containing protein</fullName>
    </recommendedName>
</protein>
<sequence length="830" mass="93250">MISPETEGAEVAPNEINLGGNDFETSPLVFNAIDLPRTRRYTPCYLLLAVSLISTAIWRIGSETAEVSKLTALDLHNACGRKLSWSADRHLCVAAKGAYNGAEVTTQPCGSLGFQDEWIFTKRGKNITRMRLATAPHLCMSPMSGPKIFPGSKLLLQWCSDTDHHQHFSEVNGTIRWQKRANLCMDVQYDKDAANTPLQLWHCTGAKVQMFDQWPCKDRCFRQIHFTRHPGMCLTTAGWHLKEGVDLGLSPCLESHWGASQFKFSTSGGKLQLALNHELCAEADGSGLRIAKCAENHPKQDFMLNYSLIVGRGSDPSCIMAKPSKALKLAKSCRSEPEVEALTSGCEEIIHPHIKVSDDDATGCPRQIRWSSYPSLCIGTMAWHVGHGQNIVLSACEDHKMAGPRQHWVFTTKGKIQLASSPSYCLEVTKQLYESYFPISSQADGAHLQLSQCIDGDEAQQFTMGPDNIIRQGDKCVDVEWRIPLPYSRLVLTECGGEQQFYRDVCKNEEHAVPPHRKGSFIVVGDWGWDHLVHGNVPKATCQEAIGARMAQMMDELGDVKFIINVGDSFYPDGLTSKSDPRWDIQWRERYPGVVRSVPWYSVYGNHDTHHDPGWCHSGVGSQINGNLHDYGTFYMPHYSWHIEHDDLNVEVLGLDLNKFVDGWNATRPVSELELSDCQYSPCPDECRENAELRAEEAFNLMSTRLNKSQKSNLLVFSHYPTDYLQSVPDFVNQLRPHGKRTIAYFSGHRHNTDQTTTLRTGPHDWLVGGGGGWSCDGIEQGFVVGIIDNDFQLKTHPVLVNPWMCCPDLPKENNIKLLKRMKRLRLKLK</sequence>
<organism evidence="4 5">
    <name type="scientific">Durusdinium trenchii</name>
    <dbReference type="NCBI Taxonomy" id="1381693"/>
    <lineage>
        <taxon>Eukaryota</taxon>
        <taxon>Sar</taxon>
        <taxon>Alveolata</taxon>
        <taxon>Dinophyceae</taxon>
        <taxon>Suessiales</taxon>
        <taxon>Symbiodiniaceae</taxon>
        <taxon>Durusdinium</taxon>
    </lineage>
</organism>
<dbReference type="InterPro" id="IPR004843">
    <property type="entry name" value="Calcineurin-like_PHP"/>
</dbReference>
<evidence type="ECO:0000313" key="5">
    <source>
        <dbReference type="Proteomes" id="UP001642484"/>
    </source>
</evidence>
<dbReference type="PANTHER" id="PTHR10161:SF14">
    <property type="entry name" value="TARTRATE-RESISTANT ACID PHOSPHATASE TYPE 5"/>
    <property type="match status" value="1"/>
</dbReference>
<dbReference type="Gene3D" id="3.60.21.10">
    <property type="match status" value="1"/>
</dbReference>
<evidence type="ECO:0000256" key="2">
    <source>
        <dbReference type="ARBA" id="ARBA00022801"/>
    </source>
</evidence>
<dbReference type="Pfam" id="PF00149">
    <property type="entry name" value="Metallophos"/>
    <property type="match status" value="1"/>
</dbReference>